<sequence>MSDVKRRRRGTVIIETSRGILLTKTQKDQPFILPGGGAKRDETRFIAALRELSEETHLSPYSAHIIFNHKGKIRPTRSGKHLFQDHHTVCLVKATGNPRPGGGDARYLGYYTGPGSVWISMTTAEIIDKYLAWKQFSAAEKRKTIREELEENLEDVDETDVDDNDG</sequence>
<evidence type="ECO:0000256" key="1">
    <source>
        <dbReference type="ARBA" id="ARBA00022801"/>
    </source>
</evidence>
<evidence type="ECO:0000259" key="2">
    <source>
        <dbReference type="Pfam" id="PF00293"/>
    </source>
</evidence>
<dbReference type="Proteomes" id="UP000185934">
    <property type="component" value="Chromosome"/>
</dbReference>
<dbReference type="Pfam" id="PF00293">
    <property type="entry name" value="NUDIX"/>
    <property type="match status" value="1"/>
</dbReference>
<evidence type="ECO:0000313" key="3">
    <source>
        <dbReference type="EMBL" id="APV44675.1"/>
    </source>
</evidence>
<dbReference type="InterPro" id="IPR015797">
    <property type="entry name" value="NUDIX_hydrolase-like_dom_sf"/>
</dbReference>
<evidence type="ECO:0000313" key="4">
    <source>
        <dbReference type="Proteomes" id="UP000185934"/>
    </source>
</evidence>
<dbReference type="Gene3D" id="3.90.79.10">
    <property type="entry name" value="Nucleoside Triphosphate Pyrophosphohydrolase"/>
    <property type="match status" value="1"/>
</dbReference>
<dbReference type="PROSITE" id="PS00893">
    <property type="entry name" value="NUDIX_BOX"/>
    <property type="match status" value="1"/>
</dbReference>
<proteinExistence type="predicted"/>
<dbReference type="InterPro" id="IPR000086">
    <property type="entry name" value="NUDIX_hydrolase_dom"/>
</dbReference>
<dbReference type="GO" id="GO:0016787">
    <property type="term" value="F:hydrolase activity"/>
    <property type="evidence" value="ECO:0007669"/>
    <property type="project" value="UniProtKB-KW"/>
</dbReference>
<accession>A0A1P8F899</accession>
<dbReference type="AlphaFoldDB" id="A0A1P8F899"/>
<protein>
    <submittedName>
        <fullName evidence="3">NUDIX domain-containing protein</fullName>
    </submittedName>
</protein>
<gene>
    <name evidence="3" type="ORF">Dform_01351</name>
</gene>
<dbReference type="KEGG" id="dfo:Dform_01351"/>
<name>A0A1P8F899_9CHLR</name>
<dbReference type="InterPro" id="IPR020084">
    <property type="entry name" value="NUDIX_hydrolase_CS"/>
</dbReference>
<reference evidence="4" key="1">
    <citation type="submission" date="2016-11" db="EMBL/GenBank/DDBJ databases">
        <title>Dehalogenimonas formicexedens sp. nov., a chlorinated alkane respiring bacterium isolated from contaminated groundwater.</title>
        <authorList>
            <person name="Key T.A."/>
            <person name="Bowman K.S."/>
            <person name="Lee I."/>
            <person name="Chun J."/>
            <person name="Albuquerque L."/>
            <person name="da Costa M.S."/>
            <person name="Rainey F.A."/>
            <person name="Moe W.M."/>
        </authorList>
    </citation>
    <scope>NUCLEOTIDE SEQUENCE [LARGE SCALE GENOMIC DNA]</scope>
    <source>
        <strain evidence="4">NSZ-14</strain>
    </source>
</reference>
<feature type="domain" description="Nudix hydrolase" evidence="2">
    <location>
        <begin position="6"/>
        <end position="100"/>
    </location>
</feature>
<dbReference type="EMBL" id="CP018258">
    <property type="protein sequence ID" value="APV44675.1"/>
    <property type="molecule type" value="Genomic_DNA"/>
</dbReference>
<keyword evidence="4" id="KW-1185">Reference proteome</keyword>
<organism evidence="3 4">
    <name type="scientific">Dehalogenimonas formicexedens</name>
    <dbReference type="NCBI Taxonomy" id="1839801"/>
    <lineage>
        <taxon>Bacteria</taxon>
        <taxon>Bacillati</taxon>
        <taxon>Chloroflexota</taxon>
        <taxon>Dehalococcoidia</taxon>
        <taxon>Dehalococcoidales</taxon>
        <taxon>Dehalococcoidaceae</taxon>
        <taxon>Dehalogenimonas</taxon>
    </lineage>
</organism>
<keyword evidence="1" id="KW-0378">Hydrolase</keyword>
<dbReference type="STRING" id="1839801.Dform_01351"/>
<dbReference type="SUPFAM" id="SSF55811">
    <property type="entry name" value="Nudix"/>
    <property type="match status" value="1"/>
</dbReference>
<dbReference type="OrthoDB" id="9787476at2"/>
<dbReference type="RefSeq" id="WP_076004336.1">
    <property type="nucleotide sequence ID" value="NZ_CP018258.1"/>
</dbReference>